<dbReference type="InterPro" id="IPR033134">
    <property type="entry name" value="Asp/Glu_racemase_AS_2"/>
</dbReference>
<dbReference type="PANTHER" id="PTHR21198:SF7">
    <property type="entry name" value="ASPARTATE-GLUTAMATE RACEMASE FAMILY"/>
    <property type="match status" value="1"/>
</dbReference>
<organism evidence="3 4">
    <name type="scientific">Virgibacillus indicus</name>
    <dbReference type="NCBI Taxonomy" id="2024554"/>
    <lineage>
        <taxon>Bacteria</taxon>
        <taxon>Bacillati</taxon>
        <taxon>Bacillota</taxon>
        <taxon>Bacilli</taxon>
        <taxon>Bacillales</taxon>
        <taxon>Bacillaceae</taxon>
        <taxon>Virgibacillus</taxon>
    </lineage>
</organism>
<dbReference type="PANTHER" id="PTHR21198">
    <property type="entry name" value="GLUTAMATE RACEMASE"/>
    <property type="match status" value="1"/>
</dbReference>
<dbReference type="InterPro" id="IPR015942">
    <property type="entry name" value="Asp/Glu/hydantoin_racemase"/>
</dbReference>
<dbReference type="InterPro" id="IPR004380">
    <property type="entry name" value="Asp_race"/>
</dbReference>
<dbReference type="OrthoDB" id="9803739at2"/>
<name>A0A265N4Q7_9BACI</name>
<protein>
    <submittedName>
        <fullName evidence="3">Aspartate racemase</fullName>
    </submittedName>
</protein>
<keyword evidence="4" id="KW-1185">Reference proteome</keyword>
<proteinExistence type="inferred from homology"/>
<dbReference type="Proteomes" id="UP000216498">
    <property type="component" value="Unassembled WGS sequence"/>
</dbReference>
<evidence type="ECO:0000256" key="1">
    <source>
        <dbReference type="ARBA" id="ARBA00007847"/>
    </source>
</evidence>
<dbReference type="EMBL" id="NPMS01000017">
    <property type="protein sequence ID" value="OZU87030.1"/>
    <property type="molecule type" value="Genomic_DNA"/>
</dbReference>
<keyword evidence="2" id="KW-0413">Isomerase</keyword>
<evidence type="ECO:0000313" key="3">
    <source>
        <dbReference type="EMBL" id="OZU87030.1"/>
    </source>
</evidence>
<evidence type="ECO:0000256" key="2">
    <source>
        <dbReference type="ARBA" id="ARBA00023235"/>
    </source>
</evidence>
<gene>
    <name evidence="3" type="ORF">CIL03_19010</name>
</gene>
<comment type="caution">
    <text evidence="3">The sequence shown here is derived from an EMBL/GenBank/DDBJ whole genome shotgun (WGS) entry which is preliminary data.</text>
</comment>
<dbReference type="PROSITE" id="PS00924">
    <property type="entry name" value="ASP_GLU_RACEMASE_2"/>
    <property type="match status" value="1"/>
</dbReference>
<dbReference type="GO" id="GO:0047661">
    <property type="term" value="F:amino-acid racemase activity"/>
    <property type="evidence" value="ECO:0007669"/>
    <property type="project" value="InterPro"/>
</dbReference>
<dbReference type="NCBIfam" id="TIGR00035">
    <property type="entry name" value="asp_race"/>
    <property type="match status" value="1"/>
</dbReference>
<accession>A0A265N4Q7</accession>
<dbReference type="InterPro" id="IPR001920">
    <property type="entry name" value="Asp/Glu_race"/>
</dbReference>
<dbReference type="RefSeq" id="WP_094887451.1">
    <property type="nucleotide sequence ID" value="NZ_NPMS01000017.1"/>
</dbReference>
<evidence type="ECO:0000313" key="4">
    <source>
        <dbReference type="Proteomes" id="UP000216498"/>
    </source>
</evidence>
<dbReference type="Pfam" id="PF01177">
    <property type="entry name" value="Asp_Glu_race"/>
    <property type="match status" value="1"/>
</dbReference>
<comment type="similarity">
    <text evidence="1">Belongs to the aspartate/glutamate racemases family.</text>
</comment>
<reference evidence="3 4" key="1">
    <citation type="submission" date="2017-08" db="EMBL/GenBank/DDBJ databases">
        <title>Virgibacillus indicus sp. nov. and Virgibacillus profoundi sp. nov, two moderately halophilic bacteria isolated from marine sediment by using the Microfluidic Streak Plate.</title>
        <authorList>
            <person name="Xu B."/>
            <person name="Hu B."/>
            <person name="Wang J."/>
            <person name="Zhu Y."/>
            <person name="Huang L."/>
            <person name="Du W."/>
            <person name="Huang Y."/>
        </authorList>
    </citation>
    <scope>NUCLEOTIDE SEQUENCE [LARGE SCALE GENOMIC DNA]</scope>
    <source>
        <strain evidence="3 4">IO3-P2-C2</strain>
    </source>
</reference>
<dbReference type="SUPFAM" id="SSF53681">
    <property type="entry name" value="Aspartate/glutamate racemase"/>
    <property type="match status" value="2"/>
</dbReference>
<sequence>MKNKRLAIIGGMGPLATKVFYEKTIKNTVASKDQEHIDMIILNHATIPDRTEAILEGRESHFLETIKKDFELLEKTDVSNIAIPCNTSHYFYKQMQEITTINIINMIEKTANHIYYQYGKGSKVAILATDGTISTGIYKNECLIHQLIPYHPDELNQKNIMEIIYNIKADVDYKPEELEDIITHLVTKEHCSCVILGCTELSSVKLKKEIKQYCVDPLEILVDVSIKLSGKESKLNIRESVL</sequence>
<dbReference type="AlphaFoldDB" id="A0A265N4Q7"/>
<dbReference type="Gene3D" id="3.40.50.1860">
    <property type="match status" value="2"/>
</dbReference>